<evidence type="ECO:0000313" key="3">
    <source>
        <dbReference type="Proteomes" id="UP000000214"/>
    </source>
</evidence>
<dbReference type="KEGG" id="pbo:PACID_25410"/>
<sequence length="300" mass="32931">MFGSDNWGMKTFSIPPHLSPGGVVSTRVLRRAGYSYRDIRLLHLSGDLPEHLREGWWATSGADTDVVSAVRAGGVLTCVSALARLGVYRPLNDDCLHVRASRGRVEGTTLKNCSPGRRPAPVVAVDHPLVAARAAIGCLDVENAVAVLDSMVNLHIVTAAELDEALADTARGRDLLRRRDLADSGQESLVRVRLRALGLTVRSQIHIAGVGKVDLVVGERLVVEVSSKAHHTRLENYRNDRRRDRALVAMGYRVLRITWEEVMFGWEEVEQQILAIVRRGDHRWPRNSPGTGRGGARVAG</sequence>
<dbReference type="eggNOG" id="COG2852">
    <property type="taxonomic scope" value="Bacteria"/>
</dbReference>
<accession>K7S6V1</accession>
<reference evidence="2 3" key="1">
    <citation type="journal article" date="2012" name="BMC Genomics">
        <title>The genome sequence of Propionibacterium acidipropionici provides insights into its biotechnological and industrial potential.</title>
        <authorList>
            <person name="Parizzi L.P."/>
            <person name="Grassi M.C."/>
            <person name="Llerena L.A."/>
            <person name="Carazzolle M.F."/>
            <person name="Queiroz V.L."/>
            <person name="Lunardi I."/>
            <person name="Zeidler A.F."/>
            <person name="Teixeira P.J."/>
            <person name="Mieczkowski P."/>
            <person name="Rincones J."/>
            <person name="Pereira G.A."/>
        </authorList>
    </citation>
    <scope>NUCLEOTIDE SEQUENCE [LARGE SCALE GENOMIC DNA]</scope>
    <source>
        <strain evidence="3">ATCC 4875 / DSM 20272 / JCM 6432 / NBRC 12425 / NCIMB 8070</strain>
    </source>
</reference>
<evidence type="ECO:0000259" key="1">
    <source>
        <dbReference type="Pfam" id="PF04480"/>
    </source>
</evidence>
<dbReference type="InterPro" id="IPR011335">
    <property type="entry name" value="Restrct_endonuc-II-like"/>
</dbReference>
<feature type="domain" description="DUF559" evidence="1">
    <location>
        <begin position="178"/>
        <end position="277"/>
    </location>
</feature>
<dbReference type="STRING" id="1171373.PACID_25410"/>
<dbReference type="AlphaFoldDB" id="K7S6V1"/>
<dbReference type="SUPFAM" id="SSF52980">
    <property type="entry name" value="Restriction endonuclease-like"/>
    <property type="match status" value="1"/>
</dbReference>
<dbReference type="HOGENOM" id="CLU_073055_1_0_11"/>
<organism evidence="2 3">
    <name type="scientific">Acidipropionibacterium acidipropionici (strain ATCC 4875 / DSM 20272 / JCM 6432 / NBRC 12425 / NCIMB 8070 / 4)</name>
    <name type="common">Propionibacterium acidipropionici</name>
    <dbReference type="NCBI Taxonomy" id="1171373"/>
    <lineage>
        <taxon>Bacteria</taxon>
        <taxon>Bacillati</taxon>
        <taxon>Actinomycetota</taxon>
        <taxon>Actinomycetes</taxon>
        <taxon>Propionibacteriales</taxon>
        <taxon>Propionibacteriaceae</taxon>
        <taxon>Acidipropionibacterium</taxon>
    </lineage>
</organism>
<evidence type="ECO:0000313" key="2">
    <source>
        <dbReference type="EMBL" id="AFV90317.1"/>
    </source>
</evidence>
<proteinExistence type="predicted"/>
<dbReference type="PATRIC" id="fig|1171373.8.peg.2503"/>
<dbReference type="Proteomes" id="UP000000214">
    <property type="component" value="Chromosome"/>
</dbReference>
<dbReference type="Gene3D" id="3.40.960.10">
    <property type="entry name" value="VSR Endonuclease"/>
    <property type="match status" value="1"/>
</dbReference>
<dbReference type="Pfam" id="PF04480">
    <property type="entry name" value="DUF559"/>
    <property type="match status" value="1"/>
</dbReference>
<dbReference type="EMBL" id="CP003493">
    <property type="protein sequence ID" value="AFV90317.1"/>
    <property type="molecule type" value="Genomic_DNA"/>
</dbReference>
<gene>
    <name evidence="2" type="ordered locus">PACID_25410</name>
</gene>
<name>K7S6V1_ACIA4</name>
<dbReference type="InterPro" id="IPR007569">
    <property type="entry name" value="DUF559"/>
</dbReference>
<protein>
    <recommendedName>
        <fullName evidence="1">DUF559 domain-containing protein</fullName>
    </recommendedName>
</protein>